<feature type="transmembrane region" description="Helical" evidence="1">
    <location>
        <begin position="515"/>
        <end position="536"/>
    </location>
</feature>
<keyword evidence="1" id="KW-1133">Transmembrane helix</keyword>
<feature type="transmembrane region" description="Helical" evidence="1">
    <location>
        <begin position="473"/>
        <end position="494"/>
    </location>
</feature>
<protein>
    <submittedName>
        <fullName evidence="2">Uncharacterized protein</fullName>
    </submittedName>
</protein>
<evidence type="ECO:0000256" key="1">
    <source>
        <dbReference type="SAM" id="Phobius"/>
    </source>
</evidence>
<evidence type="ECO:0000313" key="3">
    <source>
        <dbReference type="Proteomes" id="UP000501812"/>
    </source>
</evidence>
<proteinExistence type="predicted"/>
<keyword evidence="1" id="KW-0472">Membrane</keyword>
<dbReference type="RefSeq" id="WP_169455127.1">
    <property type="nucleotide sequence ID" value="NZ_CP051774.1"/>
</dbReference>
<feature type="transmembrane region" description="Helical" evidence="1">
    <location>
        <begin position="616"/>
        <end position="640"/>
    </location>
</feature>
<organism evidence="2 3">
    <name type="scientific">Luteolibacter luteus</name>
    <dbReference type="NCBI Taxonomy" id="2728835"/>
    <lineage>
        <taxon>Bacteria</taxon>
        <taxon>Pseudomonadati</taxon>
        <taxon>Verrucomicrobiota</taxon>
        <taxon>Verrucomicrobiia</taxon>
        <taxon>Verrucomicrobiales</taxon>
        <taxon>Verrucomicrobiaceae</taxon>
        <taxon>Luteolibacter</taxon>
    </lineage>
</organism>
<accession>A0A858RHR6</accession>
<keyword evidence="1" id="KW-0812">Transmembrane</keyword>
<dbReference type="Proteomes" id="UP000501812">
    <property type="component" value="Chromosome"/>
</dbReference>
<dbReference type="EMBL" id="CP051774">
    <property type="protein sequence ID" value="QJE96726.1"/>
    <property type="molecule type" value="Genomic_DNA"/>
</dbReference>
<feature type="transmembrane region" description="Helical" evidence="1">
    <location>
        <begin position="76"/>
        <end position="98"/>
    </location>
</feature>
<keyword evidence="3" id="KW-1185">Reference proteome</keyword>
<sequence length="690" mass="75506">MSAPQPPSPSDSRLERDFIELATLTLEDAPGARDEARGELMARLMQSPTPDRDARLESALSRMAKVLPTPWQWRGVLSSAAVLLTLLVLLGIQVFIAAPEIQLFRIGQGKGNPQAWFDKLPEADRDFIAAGKAQGIYSGLFGGQPRTIAGLDRYRQAYPDDPAVFEYCAQAYIREAKTLPPGYEETWKRIDPDNGIWNLLAAVLKSARPAGTGTPPPEDLAEARRLLDAALSAPYLDTRIPELSVRRLAKFPLLPQTFVGNSAGLRFAEPVVTSGYDVSLTANEVSRLFHILAMHYSTTRDQDGQKNQERLRSLIPAWRELSARLLLESNSYGNFHSKLYLLSMGSVLESSAGALNLGTEEKRVGQLLAEIERIVPIGLSRRSGRYGLVTIHPGVNHTEGASTLAKRRAERSRIGDPPEAYLPGRLSEIAAVDRFLAMASALLLLPVMALAWFESFRRGRRVNGLADGLRPLFSWADTAWTITLGCVLPLLWYWGITRLTPLGLHDLDLAPRRPYLAPALQGFSALLLSLVLMLQALQWRLHRRLGFLGLAPRHLWIGWAVAGFTAALLPSLGALRSVSSAGGPEILYGFIAACGIPLLWLLWQAGALLFSPGSSALAGVLLARLLIAPLAVACALMLGIQIPLKSIEQHWLSLDEVTRCDLSQGGIPPAEAKKVEELARRLASVLRDTE</sequence>
<reference evidence="2 3" key="1">
    <citation type="submission" date="2020-04" db="EMBL/GenBank/DDBJ databases">
        <title>Luteolibacter sp. G-1-1-1 isolated from soil.</title>
        <authorList>
            <person name="Dahal R.H."/>
        </authorList>
    </citation>
    <scope>NUCLEOTIDE SEQUENCE [LARGE SCALE GENOMIC DNA]</scope>
    <source>
        <strain evidence="2 3">G-1-1-1</strain>
    </source>
</reference>
<feature type="transmembrane region" description="Helical" evidence="1">
    <location>
        <begin position="435"/>
        <end position="453"/>
    </location>
</feature>
<feature type="transmembrane region" description="Helical" evidence="1">
    <location>
        <begin position="556"/>
        <end position="575"/>
    </location>
</feature>
<dbReference type="KEGG" id="luo:HHL09_13350"/>
<evidence type="ECO:0000313" key="2">
    <source>
        <dbReference type="EMBL" id="QJE96726.1"/>
    </source>
</evidence>
<gene>
    <name evidence="2" type="ORF">HHL09_13350</name>
</gene>
<dbReference type="AlphaFoldDB" id="A0A858RHR6"/>
<feature type="transmembrane region" description="Helical" evidence="1">
    <location>
        <begin position="587"/>
        <end position="610"/>
    </location>
</feature>
<name>A0A858RHR6_9BACT</name>